<evidence type="ECO:0000256" key="6">
    <source>
        <dbReference type="PROSITE-ProRule" id="PRU00110"/>
    </source>
</evidence>
<feature type="compositionally biased region" description="Polar residues" evidence="8">
    <location>
        <begin position="158"/>
        <end position="171"/>
    </location>
</feature>
<organism evidence="13 14">
    <name type="scientific">Methanospirillum lacunae</name>
    <dbReference type="NCBI Taxonomy" id="668570"/>
    <lineage>
        <taxon>Archaea</taxon>
        <taxon>Methanobacteriati</taxon>
        <taxon>Methanobacteriota</taxon>
        <taxon>Stenosarchaea group</taxon>
        <taxon>Methanomicrobia</taxon>
        <taxon>Methanomicrobiales</taxon>
        <taxon>Methanospirillaceae</taxon>
        <taxon>Methanospirillum</taxon>
    </lineage>
</organism>
<dbReference type="Pfam" id="PF01627">
    <property type="entry name" value="Hpt"/>
    <property type="match status" value="1"/>
</dbReference>
<dbReference type="InterPro" id="IPR011006">
    <property type="entry name" value="CheY-like_superfamily"/>
</dbReference>
<feature type="modified residue" description="4-aspartylphosphate" evidence="7">
    <location>
        <position position="735"/>
    </location>
</feature>
<sequence length="804" mass="88218">MGLTGEEFLAQLLETFKGEAQEHLQTIASGLIVLEQNSTPVDEYEKVIEQVFRETHSLKGAARAVGLREIETLCQQQESVFSEVKKGKLILTPDSFDLFHEVIHAVEQLLIQEKGVKTADLIKRLKSLITKTSAGPVPTHPSSLVNLSEPGSPPLPTPQINNSIKPSSQDLYSGLSKEKTPQNPNSIAEPEHLNQKEYGTGSKLTSSGEENLQSPITTKSVSTIKISSDRLETLFARADDLMGARLAVSQRSSSIYNLLQNFLAWRWAWTQITTDIEHLRTGAEAAGFHQAEIDHITEFLKYNHDFIQVLEKKLTSISRAAARDHYLLDTATTELIDEIKQVILVPASSLLEIYPRVARDLSREYGKLVDITISGAEIEIDRRILEELKDPILHIIRNSIDHGIESPEIRKEKGKSERGEIKIIVSHLRGHQAEIRISDNGRGLEHATILSNAISKGIITKEEAGDLLPDQISRLIFRSGLSTSKTISNVSGRGLGLAIALEKTEQIGGSVKVESGPDGTTFVLTLPLSLATFRGIKVVISHHPFFLPLRSIERVIRIKPENLKTIENRTVIETDGEPLAVVSLAHILGLQDSGLTGEKPLNLLITSAAGIRFCLHVDEIAGTQEIVVKNLGPQLKRVRHFSGASVTGDGIVIPVISCEDLAATITGMPHLPQPVLIPDEPAGQRSILVVEDSITSRMLLKNILEGAGYHVETAVDGVDALIKLKQTPVDLVVSDVDMPRMNGFVLTEKIRDDPAFVDIPVILVTSLDSREDREHGITVGASAYIVKSSFDQSNLLEVISRHIL</sequence>
<evidence type="ECO:0000256" key="3">
    <source>
        <dbReference type="ARBA" id="ARBA00022553"/>
    </source>
</evidence>
<evidence type="ECO:0000256" key="5">
    <source>
        <dbReference type="ARBA" id="ARBA00022777"/>
    </source>
</evidence>
<dbReference type="InterPro" id="IPR002545">
    <property type="entry name" value="CheW-lke_dom"/>
</dbReference>
<dbReference type="InterPro" id="IPR004358">
    <property type="entry name" value="Sig_transdc_His_kin-like_C"/>
</dbReference>
<feature type="domain" description="Histidine kinase" evidence="9">
    <location>
        <begin position="334"/>
        <end position="530"/>
    </location>
</feature>
<proteinExistence type="predicted"/>
<dbReference type="FunFam" id="3.30.565.10:FF:000016">
    <property type="entry name" value="Chemotaxis protein CheA, putative"/>
    <property type="match status" value="1"/>
</dbReference>
<dbReference type="InterPro" id="IPR008207">
    <property type="entry name" value="Sig_transdc_His_kin_Hpt_dom"/>
</dbReference>
<dbReference type="AlphaFoldDB" id="A0A2V2NFH3"/>
<keyword evidence="4" id="KW-0808">Transferase</keyword>
<dbReference type="GO" id="GO:0004673">
    <property type="term" value="F:protein histidine kinase activity"/>
    <property type="evidence" value="ECO:0007669"/>
    <property type="project" value="UniProtKB-EC"/>
</dbReference>
<dbReference type="PANTHER" id="PTHR43395:SF1">
    <property type="entry name" value="CHEMOTAXIS PROTEIN CHEA"/>
    <property type="match status" value="1"/>
</dbReference>
<dbReference type="GeneID" id="97549421"/>
<dbReference type="SUPFAM" id="SSF50341">
    <property type="entry name" value="CheW-like"/>
    <property type="match status" value="1"/>
</dbReference>
<feature type="domain" description="CheW-like" evidence="11">
    <location>
        <begin position="532"/>
        <end position="667"/>
    </location>
</feature>
<dbReference type="InterPro" id="IPR036641">
    <property type="entry name" value="HPT_dom_sf"/>
</dbReference>
<dbReference type="SMART" id="SM00448">
    <property type="entry name" value="REC"/>
    <property type="match status" value="1"/>
</dbReference>
<keyword evidence="5 13" id="KW-0418">Kinase</keyword>
<name>A0A2V2NFH3_9EURY</name>
<dbReference type="PROSITE" id="PS50851">
    <property type="entry name" value="CHEW"/>
    <property type="match status" value="1"/>
</dbReference>
<dbReference type="SMART" id="SM00387">
    <property type="entry name" value="HATPase_c"/>
    <property type="match status" value="1"/>
</dbReference>
<dbReference type="Proteomes" id="UP000245657">
    <property type="component" value="Unassembled WGS sequence"/>
</dbReference>
<dbReference type="CDD" id="cd00088">
    <property type="entry name" value="HPT"/>
    <property type="match status" value="1"/>
</dbReference>
<dbReference type="Gene3D" id="2.30.30.40">
    <property type="entry name" value="SH3 Domains"/>
    <property type="match status" value="1"/>
</dbReference>
<dbReference type="Gene3D" id="3.40.50.2300">
    <property type="match status" value="1"/>
</dbReference>
<dbReference type="SUPFAM" id="SSF47226">
    <property type="entry name" value="Histidine-containing phosphotransfer domain, HPT domain"/>
    <property type="match status" value="1"/>
</dbReference>
<dbReference type="InterPro" id="IPR005467">
    <property type="entry name" value="His_kinase_dom"/>
</dbReference>
<dbReference type="SUPFAM" id="SSF55874">
    <property type="entry name" value="ATPase domain of HSP90 chaperone/DNA topoisomerase II/histidine kinase"/>
    <property type="match status" value="1"/>
</dbReference>
<keyword evidence="3 7" id="KW-0597">Phosphoprotein</keyword>
<dbReference type="PROSITE" id="PS50110">
    <property type="entry name" value="RESPONSE_REGULATORY"/>
    <property type="match status" value="1"/>
</dbReference>
<dbReference type="PRINTS" id="PR00344">
    <property type="entry name" value="BCTRLSENSOR"/>
</dbReference>
<evidence type="ECO:0000256" key="4">
    <source>
        <dbReference type="ARBA" id="ARBA00022679"/>
    </source>
</evidence>
<evidence type="ECO:0000256" key="1">
    <source>
        <dbReference type="ARBA" id="ARBA00000085"/>
    </source>
</evidence>
<accession>A0A2V2NFH3</accession>
<dbReference type="EC" id="2.7.13.3" evidence="2"/>
<feature type="modified residue" description="Phosphohistidine" evidence="6">
    <location>
        <position position="56"/>
    </location>
</feature>
<protein>
    <recommendedName>
        <fullName evidence="2">histidine kinase</fullName>
        <ecNumber evidence="2">2.7.13.3</ecNumber>
    </recommendedName>
</protein>
<dbReference type="PANTHER" id="PTHR43395">
    <property type="entry name" value="SENSOR HISTIDINE KINASE CHEA"/>
    <property type="match status" value="1"/>
</dbReference>
<feature type="domain" description="Response regulatory" evidence="10">
    <location>
        <begin position="686"/>
        <end position="802"/>
    </location>
</feature>
<dbReference type="OrthoDB" id="293137at2157"/>
<dbReference type="SMART" id="SM00260">
    <property type="entry name" value="CheW"/>
    <property type="match status" value="1"/>
</dbReference>
<comment type="caution">
    <text evidence="13">The sequence shown here is derived from an EMBL/GenBank/DDBJ whole genome shotgun (WGS) entry which is preliminary data.</text>
</comment>
<evidence type="ECO:0000256" key="7">
    <source>
        <dbReference type="PROSITE-ProRule" id="PRU00169"/>
    </source>
</evidence>
<dbReference type="SUPFAM" id="SSF52172">
    <property type="entry name" value="CheY-like"/>
    <property type="match status" value="1"/>
</dbReference>
<keyword evidence="14" id="KW-1185">Reference proteome</keyword>
<evidence type="ECO:0000313" key="13">
    <source>
        <dbReference type="EMBL" id="PWR74063.1"/>
    </source>
</evidence>
<dbReference type="InterPro" id="IPR036890">
    <property type="entry name" value="HATPase_C_sf"/>
</dbReference>
<dbReference type="GO" id="GO:0006935">
    <property type="term" value="P:chemotaxis"/>
    <property type="evidence" value="ECO:0007669"/>
    <property type="project" value="InterPro"/>
</dbReference>
<dbReference type="Pfam" id="PF02518">
    <property type="entry name" value="HATPase_c"/>
    <property type="match status" value="1"/>
</dbReference>
<feature type="compositionally biased region" description="Polar residues" evidence="8">
    <location>
        <begin position="202"/>
        <end position="213"/>
    </location>
</feature>
<dbReference type="EMBL" id="QGMY01000002">
    <property type="protein sequence ID" value="PWR74063.1"/>
    <property type="molecule type" value="Genomic_DNA"/>
</dbReference>
<dbReference type="InterPro" id="IPR036061">
    <property type="entry name" value="CheW-like_dom_sf"/>
</dbReference>
<dbReference type="RefSeq" id="WP_109967342.1">
    <property type="nucleotide sequence ID" value="NZ_CP176093.1"/>
</dbReference>
<dbReference type="Pfam" id="PF01584">
    <property type="entry name" value="CheW"/>
    <property type="match status" value="1"/>
</dbReference>
<dbReference type="InterPro" id="IPR003594">
    <property type="entry name" value="HATPase_dom"/>
</dbReference>
<dbReference type="GO" id="GO:0000160">
    <property type="term" value="P:phosphorelay signal transduction system"/>
    <property type="evidence" value="ECO:0007669"/>
    <property type="project" value="InterPro"/>
</dbReference>
<dbReference type="PROSITE" id="PS50894">
    <property type="entry name" value="HPT"/>
    <property type="match status" value="1"/>
</dbReference>
<evidence type="ECO:0000259" key="10">
    <source>
        <dbReference type="PROSITE" id="PS50110"/>
    </source>
</evidence>
<feature type="region of interest" description="Disordered" evidence="8">
    <location>
        <begin position="132"/>
        <end position="216"/>
    </location>
</feature>
<dbReference type="Gene3D" id="1.20.120.160">
    <property type="entry name" value="HPT domain"/>
    <property type="match status" value="1"/>
</dbReference>
<dbReference type="InterPro" id="IPR001789">
    <property type="entry name" value="Sig_transdc_resp-reg_receiver"/>
</dbReference>
<evidence type="ECO:0000256" key="8">
    <source>
        <dbReference type="SAM" id="MobiDB-lite"/>
    </source>
</evidence>
<dbReference type="PROSITE" id="PS50109">
    <property type="entry name" value="HIS_KIN"/>
    <property type="match status" value="1"/>
</dbReference>
<evidence type="ECO:0000259" key="9">
    <source>
        <dbReference type="PROSITE" id="PS50109"/>
    </source>
</evidence>
<evidence type="ECO:0000259" key="11">
    <source>
        <dbReference type="PROSITE" id="PS50851"/>
    </source>
</evidence>
<evidence type="ECO:0000313" key="14">
    <source>
        <dbReference type="Proteomes" id="UP000245657"/>
    </source>
</evidence>
<dbReference type="InterPro" id="IPR051315">
    <property type="entry name" value="Bact_Chemotaxis_CheA"/>
</dbReference>
<dbReference type="Gene3D" id="3.30.565.10">
    <property type="entry name" value="Histidine kinase-like ATPase, C-terminal domain"/>
    <property type="match status" value="1"/>
</dbReference>
<dbReference type="SMART" id="SM00073">
    <property type="entry name" value="HPT"/>
    <property type="match status" value="1"/>
</dbReference>
<feature type="domain" description="HPt" evidence="12">
    <location>
        <begin position="5"/>
        <end position="113"/>
    </location>
</feature>
<comment type="catalytic activity">
    <reaction evidence="1">
        <text>ATP + protein L-histidine = ADP + protein N-phospho-L-histidine.</text>
        <dbReference type="EC" id="2.7.13.3"/>
    </reaction>
</comment>
<evidence type="ECO:0000256" key="2">
    <source>
        <dbReference type="ARBA" id="ARBA00012438"/>
    </source>
</evidence>
<gene>
    <name evidence="13" type="ORF">DK846_02585</name>
</gene>
<evidence type="ECO:0000259" key="12">
    <source>
        <dbReference type="PROSITE" id="PS50894"/>
    </source>
</evidence>
<dbReference type="Pfam" id="PF00072">
    <property type="entry name" value="Response_reg"/>
    <property type="match status" value="1"/>
</dbReference>
<reference evidence="13 14" key="1">
    <citation type="submission" date="2018-05" db="EMBL/GenBank/DDBJ databases">
        <title>Draft genome of Methanospirillum lacunae Ki8-1.</title>
        <authorList>
            <person name="Dueholm M.S."/>
            <person name="Nielsen P.H."/>
            <person name="Bakmann L.F."/>
            <person name="Otzen D.E."/>
        </authorList>
    </citation>
    <scope>NUCLEOTIDE SEQUENCE [LARGE SCALE GENOMIC DNA]</scope>
    <source>
        <strain evidence="13 14">Ki8-1</strain>
    </source>
</reference>